<evidence type="ECO:0000256" key="3">
    <source>
        <dbReference type="ARBA" id="ARBA00022827"/>
    </source>
</evidence>
<dbReference type="SUPFAM" id="SSF51905">
    <property type="entry name" value="FAD/NAD(P)-binding domain"/>
    <property type="match status" value="1"/>
</dbReference>
<dbReference type="InterPro" id="IPR052206">
    <property type="entry name" value="Retinol_saturase"/>
</dbReference>
<protein>
    <submittedName>
        <fullName evidence="7">FAD-binding protein</fullName>
    </submittedName>
</protein>
<comment type="caution">
    <text evidence="7">The sequence shown here is derived from an EMBL/GenBank/DDBJ whole genome shotgun (WGS) entry which is preliminary data.</text>
</comment>
<dbReference type="EMBL" id="JRPK02000032">
    <property type="protein sequence ID" value="TLD96457.1"/>
    <property type="molecule type" value="Genomic_DNA"/>
</dbReference>
<evidence type="ECO:0000256" key="5">
    <source>
        <dbReference type="ARBA" id="ARBA00023027"/>
    </source>
</evidence>
<evidence type="ECO:0000256" key="1">
    <source>
        <dbReference type="ARBA" id="ARBA00022630"/>
    </source>
</evidence>
<evidence type="ECO:0000256" key="2">
    <source>
        <dbReference type="ARBA" id="ARBA00022729"/>
    </source>
</evidence>
<dbReference type="EMBL" id="BAAFHN010000066">
    <property type="protein sequence ID" value="GAB0173825.1"/>
    <property type="molecule type" value="Genomic_DNA"/>
</dbReference>
<proteinExistence type="predicted"/>
<dbReference type="PANTHER" id="PTHR46091:SF3">
    <property type="entry name" value="AMINE OXIDASE DOMAIN-CONTAINING PROTEIN"/>
    <property type="match status" value="1"/>
</dbReference>
<keyword evidence="4" id="KW-0521">NADP</keyword>
<gene>
    <name evidence="7" type="ORF">LS80_008180</name>
    <name evidence="6" type="ORF">NHP164001_18470</name>
</gene>
<keyword evidence="5" id="KW-0520">NAD</keyword>
<evidence type="ECO:0000313" key="6">
    <source>
        <dbReference type="EMBL" id="GAB0173825.1"/>
    </source>
</evidence>
<evidence type="ECO:0000313" key="9">
    <source>
        <dbReference type="Proteomes" id="UP001562457"/>
    </source>
</evidence>
<reference evidence="7 8" key="1">
    <citation type="journal article" date="2014" name="Genome Announc.">
        <title>Draft genome sequences of eight enterohepatic helicobacter species isolated from both laboratory and wild rodents.</title>
        <authorList>
            <person name="Sheh A."/>
            <person name="Shen Z."/>
            <person name="Fox J.G."/>
        </authorList>
    </citation>
    <scope>NUCLEOTIDE SEQUENCE [LARGE SCALE GENOMIC DNA]</scope>
    <source>
        <strain evidence="7 8">ATCC 49310</strain>
    </source>
</reference>
<accession>A0A4U8TCT8</accession>
<evidence type="ECO:0000313" key="8">
    <source>
        <dbReference type="Proteomes" id="UP000029861"/>
    </source>
</evidence>
<evidence type="ECO:0000256" key="4">
    <source>
        <dbReference type="ARBA" id="ARBA00022857"/>
    </source>
</evidence>
<reference evidence="7" key="2">
    <citation type="submission" date="2018-04" db="EMBL/GenBank/DDBJ databases">
        <authorList>
            <person name="Sheh A."/>
            <person name="Shen Z."/>
            <person name="Mannion A.J."/>
            <person name="Fox J.G."/>
        </authorList>
    </citation>
    <scope>NUCLEOTIDE SEQUENCE</scope>
    <source>
        <strain evidence="7">ATCC 49310</strain>
    </source>
</reference>
<dbReference type="Gene3D" id="3.50.50.60">
    <property type="entry name" value="FAD/NAD(P)-binding domain"/>
    <property type="match status" value="1"/>
</dbReference>
<keyword evidence="2" id="KW-0732">Signal</keyword>
<dbReference type="Proteomes" id="UP001562457">
    <property type="component" value="Unassembled WGS sequence"/>
</dbReference>
<organism evidence="7 8">
    <name type="scientific">Helicobacter trogontum</name>
    <dbReference type="NCBI Taxonomy" id="50960"/>
    <lineage>
        <taxon>Bacteria</taxon>
        <taxon>Pseudomonadati</taxon>
        <taxon>Campylobacterota</taxon>
        <taxon>Epsilonproteobacteria</taxon>
        <taxon>Campylobacterales</taxon>
        <taxon>Helicobacteraceae</taxon>
        <taxon>Helicobacter</taxon>
    </lineage>
</organism>
<keyword evidence="9" id="KW-1185">Reference proteome</keyword>
<reference evidence="6 9" key="3">
    <citation type="submission" date="2024-06" db="EMBL/GenBank/DDBJ databases">
        <title>Draft genome sequence of Helicobacter trogontum NHP16-4001.</title>
        <authorList>
            <person name="Rimbara E."/>
            <person name="Suzuki M."/>
        </authorList>
    </citation>
    <scope>NUCLEOTIDE SEQUENCE [LARGE SCALE GENOMIC DNA]</scope>
    <source>
        <strain evidence="6 9">NHP16-4001</strain>
    </source>
</reference>
<dbReference type="InterPro" id="IPR036188">
    <property type="entry name" value="FAD/NAD-bd_sf"/>
</dbReference>
<dbReference type="RefSeq" id="WP_052089201.1">
    <property type="nucleotide sequence ID" value="NZ_BAAFHN010000066.1"/>
</dbReference>
<dbReference type="PANTHER" id="PTHR46091">
    <property type="entry name" value="BLR7054 PROTEIN"/>
    <property type="match status" value="1"/>
</dbReference>
<evidence type="ECO:0000313" key="7">
    <source>
        <dbReference type="EMBL" id="TLD96457.1"/>
    </source>
</evidence>
<name>A0A4U8TCT8_9HELI</name>
<keyword evidence="3" id="KW-0274">FAD</keyword>
<dbReference type="Pfam" id="PF13450">
    <property type="entry name" value="NAD_binding_8"/>
    <property type="match status" value="1"/>
</dbReference>
<sequence length="113" mass="12563">MHNTYDAIIIGSGLGGLSCGATLPKAGKRVLVLEQHSLIGGCATCFKRKGMLVDAGLHEMDFGKPNRDIEHIIFKHLELDKKLEPITLPSAWSIIETIQMRFLQSHMATRKKH</sequence>
<dbReference type="Proteomes" id="UP000029861">
    <property type="component" value="Unassembled WGS sequence"/>
</dbReference>
<keyword evidence="1" id="KW-0285">Flavoprotein</keyword>
<dbReference type="AlphaFoldDB" id="A0A4U8TCT8"/>